<feature type="active site" evidence="5">
    <location>
        <position position="210"/>
    </location>
</feature>
<dbReference type="InterPro" id="IPR016162">
    <property type="entry name" value="Ald_DH_N"/>
</dbReference>
<sequence length="497" mass="56287">MDDYKQLLDTARNAWNSRKTRPIAWRKHQLEQFLKLLDENEEILVQALFQDLHKPKQEAITFEVEFTRNVIRGCLAQVDQWPQDEHVAKNLLTIMDTTFIRRDPYGVVLIMGAWNYPIQLSLVPVAGALVAGNCIFVKPSELAPHSAQVMTALFNQYMDRECCRAIMGGIPETTELLKHRFDYIFFTGSSRVGRVVGEAANKYLTPCTMELGGKCPAWIDKGINMDIAIKRIVWSKMANMGQTCVAPDYLLCSEEVRDLILSKIPVYYKQFFGSDAKASPDLCRIINDTHVQRLKRLKDKTKGTVVFGGHIDVEERFMDLTIITEISKDDAVMEEEIFGPILPIVTVNSVQEAAQWINEKPKPLSLYIFSDHTENQDYLIDNTSSGSVCLNDAIVQLSVETLPFGGVGDSGYGSYHGKYTFETFSHRKSVLKRDMGIIGETLGVARYPPYSDKKINTLKNLVKARKFPHIPGFSYMICIGIGFGLAWIWHHFKPDAV</sequence>
<reference evidence="8 9" key="1">
    <citation type="journal article" date="2018" name="Nat. Ecol. Evol.">
        <title>Genomic signatures of mitonuclear coevolution across populations of Tigriopus californicus.</title>
        <authorList>
            <person name="Barreto F.S."/>
            <person name="Watson E.T."/>
            <person name="Lima T.G."/>
            <person name="Willett C.S."/>
            <person name="Edmands S."/>
            <person name="Li W."/>
            <person name="Burton R.S."/>
        </authorList>
    </citation>
    <scope>NUCLEOTIDE SEQUENCE [LARGE SCALE GENOMIC DNA]</scope>
    <source>
        <strain evidence="8 9">San Diego</strain>
    </source>
</reference>
<keyword evidence="6" id="KW-1133">Transmembrane helix</keyword>
<dbReference type="SUPFAM" id="SSF53720">
    <property type="entry name" value="ALDH-like"/>
    <property type="match status" value="1"/>
</dbReference>
<keyword evidence="6" id="KW-0812">Transmembrane</keyword>
<dbReference type="Gene3D" id="3.40.605.10">
    <property type="entry name" value="Aldehyde Dehydrogenase, Chain A, domain 1"/>
    <property type="match status" value="1"/>
</dbReference>
<accession>A0A553PPI0</accession>
<dbReference type="STRING" id="6832.A0A553PPI0"/>
<dbReference type="InterPro" id="IPR016161">
    <property type="entry name" value="Ald_DH/histidinol_DH"/>
</dbReference>
<comment type="similarity">
    <text evidence="1 4">Belongs to the aldehyde dehydrogenase family.</text>
</comment>
<feature type="transmembrane region" description="Helical" evidence="6">
    <location>
        <begin position="473"/>
        <end position="492"/>
    </location>
</feature>
<dbReference type="FunFam" id="3.40.309.10:FF:000003">
    <property type="entry name" value="Aldehyde dehydrogenase"/>
    <property type="match status" value="1"/>
</dbReference>
<evidence type="ECO:0000256" key="3">
    <source>
        <dbReference type="ARBA" id="ARBA00023027"/>
    </source>
</evidence>
<gene>
    <name evidence="8" type="ORF">TCAL_11732</name>
</gene>
<dbReference type="GO" id="GO:0006081">
    <property type="term" value="P:aldehyde metabolic process"/>
    <property type="evidence" value="ECO:0007669"/>
    <property type="project" value="InterPro"/>
</dbReference>
<evidence type="ECO:0000313" key="9">
    <source>
        <dbReference type="Proteomes" id="UP000318571"/>
    </source>
</evidence>
<feature type="domain" description="Aldehyde dehydrogenase" evidence="7">
    <location>
        <begin position="3"/>
        <end position="430"/>
    </location>
</feature>
<evidence type="ECO:0000313" key="8">
    <source>
        <dbReference type="EMBL" id="TRY79592.1"/>
    </source>
</evidence>
<dbReference type="Pfam" id="PF00171">
    <property type="entry name" value="Aldedh"/>
    <property type="match status" value="1"/>
</dbReference>
<dbReference type="PANTHER" id="PTHR43570">
    <property type="entry name" value="ALDEHYDE DEHYDROGENASE"/>
    <property type="match status" value="1"/>
</dbReference>
<dbReference type="EMBL" id="VCGU01000002">
    <property type="protein sequence ID" value="TRY79592.1"/>
    <property type="molecule type" value="Genomic_DNA"/>
</dbReference>
<dbReference type="FunFam" id="3.40.605.10:FF:000004">
    <property type="entry name" value="Aldehyde dehydrogenase"/>
    <property type="match status" value="1"/>
</dbReference>
<dbReference type="InterPro" id="IPR016163">
    <property type="entry name" value="Ald_DH_C"/>
</dbReference>
<keyword evidence="2 4" id="KW-0560">Oxidoreductase</keyword>
<dbReference type="InterPro" id="IPR015590">
    <property type="entry name" value="Aldehyde_DH_dom"/>
</dbReference>
<dbReference type="AlphaFoldDB" id="A0A553PPI0"/>
<dbReference type="PIRSF" id="PIRSF036492">
    <property type="entry name" value="ALDH"/>
    <property type="match status" value="1"/>
</dbReference>
<comment type="caution">
    <text evidence="8">The sequence shown here is derived from an EMBL/GenBank/DDBJ whole genome shotgun (WGS) entry which is preliminary data.</text>
</comment>
<organism evidence="8 9">
    <name type="scientific">Tigriopus californicus</name>
    <name type="common">Marine copepod</name>
    <dbReference type="NCBI Taxonomy" id="6832"/>
    <lineage>
        <taxon>Eukaryota</taxon>
        <taxon>Metazoa</taxon>
        <taxon>Ecdysozoa</taxon>
        <taxon>Arthropoda</taxon>
        <taxon>Crustacea</taxon>
        <taxon>Multicrustacea</taxon>
        <taxon>Hexanauplia</taxon>
        <taxon>Copepoda</taxon>
        <taxon>Harpacticoida</taxon>
        <taxon>Harpacticidae</taxon>
        <taxon>Tigriopus</taxon>
    </lineage>
</organism>
<keyword evidence="9" id="KW-1185">Reference proteome</keyword>
<evidence type="ECO:0000256" key="1">
    <source>
        <dbReference type="ARBA" id="ARBA00009986"/>
    </source>
</evidence>
<evidence type="ECO:0000256" key="4">
    <source>
        <dbReference type="PIRNR" id="PIRNR036492"/>
    </source>
</evidence>
<dbReference type="Proteomes" id="UP000318571">
    <property type="component" value="Chromosome 6"/>
</dbReference>
<name>A0A553PPI0_TIGCA</name>
<dbReference type="GO" id="GO:0004029">
    <property type="term" value="F:aldehyde dehydrogenase (NAD+) activity"/>
    <property type="evidence" value="ECO:0007669"/>
    <property type="project" value="TreeGrafter"/>
</dbReference>
<keyword evidence="3" id="KW-0520">NAD</keyword>
<evidence type="ECO:0000256" key="6">
    <source>
        <dbReference type="SAM" id="Phobius"/>
    </source>
</evidence>
<keyword evidence="6" id="KW-0472">Membrane</keyword>
<evidence type="ECO:0000256" key="2">
    <source>
        <dbReference type="ARBA" id="ARBA00023002"/>
    </source>
</evidence>
<evidence type="ECO:0000256" key="5">
    <source>
        <dbReference type="PIRSR" id="PIRSR036492-1"/>
    </source>
</evidence>
<feature type="active site" evidence="5">
    <location>
        <position position="244"/>
    </location>
</feature>
<proteinExistence type="inferred from homology"/>
<evidence type="ECO:0000259" key="7">
    <source>
        <dbReference type="Pfam" id="PF00171"/>
    </source>
</evidence>
<dbReference type="PANTHER" id="PTHR43570:SF16">
    <property type="entry name" value="ALDEHYDE DEHYDROGENASE TYPE III, ISOFORM Q"/>
    <property type="match status" value="1"/>
</dbReference>
<dbReference type="GO" id="GO:0005737">
    <property type="term" value="C:cytoplasm"/>
    <property type="evidence" value="ECO:0007669"/>
    <property type="project" value="TreeGrafter"/>
</dbReference>
<protein>
    <recommendedName>
        <fullName evidence="4">Aldehyde dehydrogenase</fullName>
    </recommendedName>
</protein>
<dbReference type="OrthoDB" id="440325at2759"/>
<dbReference type="Gene3D" id="3.40.309.10">
    <property type="entry name" value="Aldehyde Dehydrogenase, Chain A, domain 2"/>
    <property type="match status" value="1"/>
</dbReference>
<dbReference type="InterPro" id="IPR012394">
    <property type="entry name" value="Aldehyde_DH_NAD(P)"/>
</dbReference>